<feature type="domain" description="C2H2-type" evidence="12">
    <location>
        <begin position="177"/>
        <end position="204"/>
    </location>
</feature>
<dbReference type="GO" id="GO:0010468">
    <property type="term" value="P:regulation of gene expression"/>
    <property type="evidence" value="ECO:0007669"/>
    <property type="project" value="TreeGrafter"/>
</dbReference>
<evidence type="ECO:0000256" key="2">
    <source>
        <dbReference type="ARBA" id="ARBA00006991"/>
    </source>
</evidence>
<proteinExistence type="inferred from homology"/>
<feature type="domain" description="C2H2-type" evidence="12">
    <location>
        <begin position="121"/>
        <end position="148"/>
    </location>
</feature>
<name>A0AA97KLQ4_EUBMA</name>
<keyword evidence="6" id="KW-0862">Zinc</keyword>
<reference evidence="14" key="1">
    <citation type="submission" date="2025-08" db="UniProtKB">
        <authorList>
            <consortium name="RefSeq"/>
        </authorList>
    </citation>
    <scope>IDENTIFICATION</scope>
    <source>
        <tissue evidence="14">Blood</tissue>
    </source>
</reference>
<evidence type="ECO:0000313" key="13">
    <source>
        <dbReference type="Proteomes" id="UP001190640"/>
    </source>
</evidence>
<dbReference type="PANTHER" id="PTHR16515">
    <property type="entry name" value="PR DOMAIN ZINC FINGER PROTEIN"/>
    <property type="match status" value="1"/>
</dbReference>
<dbReference type="FunFam" id="3.30.160.60:FF:000295">
    <property type="entry name" value="zinc finger protein 19"/>
    <property type="match status" value="1"/>
</dbReference>
<dbReference type="SUPFAM" id="SSF57667">
    <property type="entry name" value="beta-beta-alpha zinc fingers"/>
    <property type="match status" value="3"/>
</dbReference>
<comment type="similarity">
    <text evidence="2">Belongs to the krueppel C2H2-type zinc-finger protein family.</text>
</comment>
<evidence type="ECO:0000256" key="8">
    <source>
        <dbReference type="ARBA" id="ARBA00023125"/>
    </source>
</evidence>
<dbReference type="Pfam" id="PF00096">
    <property type="entry name" value="zf-C2H2"/>
    <property type="match status" value="6"/>
</dbReference>
<dbReference type="FunFam" id="3.30.160.60:FF:001035">
    <property type="entry name" value="zinc finger protein 697"/>
    <property type="match status" value="1"/>
</dbReference>
<evidence type="ECO:0000259" key="12">
    <source>
        <dbReference type="PROSITE" id="PS50157"/>
    </source>
</evidence>
<dbReference type="RefSeq" id="XP_054858898.1">
    <property type="nucleotide sequence ID" value="XM_055002923.1"/>
</dbReference>
<feature type="domain" description="C2H2-type" evidence="12">
    <location>
        <begin position="233"/>
        <end position="260"/>
    </location>
</feature>
<keyword evidence="10" id="KW-0539">Nucleus</keyword>
<comment type="subcellular location">
    <subcellularLocation>
        <location evidence="1">Nucleus</location>
    </subcellularLocation>
</comment>
<dbReference type="PANTHER" id="PTHR16515:SF58">
    <property type="entry name" value="ZINC FINGER PROTEIN 22"/>
    <property type="match status" value="1"/>
</dbReference>
<accession>A0AA97KLQ4</accession>
<keyword evidence="5 11" id="KW-0863">Zinc-finger</keyword>
<dbReference type="GO" id="GO:0005634">
    <property type="term" value="C:nucleus"/>
    <property type="evidence" value="ECO:0007669"/>
    <property type="project" value="UniProtKB-SubCell"/>
</dbReference>
<keyword evidence="3" id="KW-0479">Metal-binding</keyword>
<protein>
    <submittedName>
        <fullName evidence="14">Zinc finger protein 697</fullName>
    </submittedName>
</protein>
<dbReference type="GO" id="GO:0008270">
    <property type="term" value="F:zinc ion binding"/>
    <property type="evidence" value="ECO:0007669"/>
    <property type="project" value="UniProtKB-KW"/>
</dbReference>
<dbReference type="GeneID" id="129345699"/>
<evidence type="ECO:0000256" key="5">
    <source>
        <dbReference type="ARBA" id="ARBA00022771"/>
    </source>
</evidence>
<keyword evidence="4" id="KW-0677">Repeat</keyword>
<keyword evidence="7" id="KW-0805">Transcription regulation</keyword>
<feature type="domain" description="C2H2-type" evidence="12">
    <location>
        <begin position="261"/>
        <end position="285"/>
    </location>
</feature>
<dbReference type="PROSITE" id="PS50157">
    <property type="entry name" value="ZINC_FINGER_C2H2_2"/>
    <property type="match status" value="6"/>
</dbReference>
<dbReference type="GO" id="GO:0003677">
    <property type="term" value="F:DNA binding"/>
    <property type="evidence" value="ECO:0007669"/>
    <property type="project" value="UniProtKB-KW"/>
</dbReference>
<dbReference type="KEGG" id="emc:129345699"/>
<keyword evidence="8" id="KW-0238">DNA-binding</keyword>
<evidence type="ECO:0000313" key="14">
    <source>
        <dbReference type="RefSeq" id="XP_054858898.1"/>
    </source>
</evidence>
<dbReference type="InterPro" id="IPR036236">
    <property type="entry name" value="Znf_C2H2_sf"/>
</dbReference>
<evidence type="ECO:0000256" key="3">
    <source>
        <dbReference type="ARBA" id="ARBA00022723"/>
    </source>
</evidence>
<dbReference type="InterPro" id="IPR050331">
    <property type="entry name" value="Zinc_finger"/>
</dbReference>
<evidence type="ECO:0000256" key="11">
    <source>
        <dbReference type="PROSITE-ProRule" id="PRU00042"/>
    </source>
</evidence>
<evidence type="ECO:0000256" key="9">
    <source>
        <dbReference type="ARBA" id="ARBA00023163"/>
    </source>
</evidence>
<feature type="domain" description="C2H2-type" evidence="12">
    <location>
        <begin position="205"/>
        <end position="232"/>
    </location>
</feature>
<evidence type="ECO:0000256" key="10">
    <source>
        <dbReference type="ARBA" id="ARBA00023242"/>
    </source>
</evidence>
<dbReference type="InterPro" id="IPR013087">
    <property type="entry name" value="Znf_C2H2_type"/>
</dbReference>
<dbReference type="AlphaFoldDB" id="A0AA97KLQ4"/>
<sequence length="285" mass="32259">MEREIPSDFIGSYDLLSEYEEVIPPGEVPETVEQRKNFLGQAEEKAHAEKEAFADQQVEDPCTCQLQSESFDAERGLGILQDITPPPGIPLAVGALGYDEHRENSSLDDPSEISPLGEKPHKCTECSKSFNWRSDLIKHQRIHTGEKPYICSECGENFTVSSHLFTHKRIHTGEKPFLCIVCGKCFSRNSHLVNHQRIHTGEKPFECSECGKSFSDFSTLTQHQRTHTGEKPYVCVECGKGFIQSSHLTRHRKTHTGEKPYKCAECGKGFRYKAHLVQHHRLHIG</sequence>
<evidence type="ECO:0000256" key="6">
    <source>
        <dbReference type="ARBA" id="ARBA00022833"/>
    </source>
</evidence>
<dbReference type="PROSITE" id="PS00028">
    <property type="entry name" value="ZINC_FINGER_C2H2_1"/>
    <property type="match status" value="6"/>
</dbReference>
<dbReference type="FunFam" id="3.30.160.60:FF:000624">
    <property type="entry name" value="zinc finger protein 697"/>
    <property type="match status" value="1"/>
</dbReference>
<dbReference type="FunFam" id="3.30.160.60:FF:000506">
    <property type="entry name" value="Zinc finger protein 23"/>
    <property type="match status" value="2"/>
</dbReference>
<keyword evidence="9" id="KW-0804">Transcription</keyword>
<dbReference type="SMART" id="SM00355">
    <property type="entry name" value="ZnF_C2H2"/>
    <property type="match status" value="6"/>
</dbReference>
<dbReference type="CTD" id="90874"/>
<keyword evidence="13" id="KW-1185">Reference proteome</keyword>
<dbReference type="Proteomes" id="UP001190640">
    <property type="component" value="Chromosome 18"/>
</dbReference>
<feature type="domain" description="C2H2-type" evidence="12">
    <location>
        <begin position="149"/>
        <end position="176"/>
    </location>
</feature>
<evidence type="ECO:0000256" key="4">
    <source>
        <dbReference type="ARBA" id="ARBA00022737"/>
    </source>
</evidence>
<evidence type="ECO:0000256" key="7">
    <source>
        <dbReference type="ARBA" id="ARBA00023015"/>
    </source>
</evidence>
<evidence type="ECO:0000256" key="1">
    <source>
        <dbReference type="ARBA" id="ARBA00004123"/>
    </source>
</evidence>
<dbReference type="FunFam" id="3.30.160.60:FF:002343">
    <property type="entry name" value="Zinc finger protein 33A"/>
    <property type="match status" value="1"/>
</dbReference>
<gene>
    <name evidence="14" type="primary">ZNF697</name>
</gene>
<dbReference type="Gene3D" id="3.30.160.60">
    <property type="entry name" value="Classic Zinc Finger"/>
    <property type="match status" value="6"/>
</dbReference>
<organism evidence="13 14">
    <name type="scientific">Eublepharis macularius</name>
    <name type="common">Leopard gecko</name>
    <name type="synonym">Cyrtodactylus macularius</name>
    <dbReference type="NCBI Taxonomy" id="481883"/>
    <lineage>
        <taxon>Eukaryota</taxon>
        <taxon>Metazoa</taxon>
        <taxon>Chordata</taxon>
        <taxon>Craniata</taxon>
        <taxon>Vertebrata</taxon>
        <taxon>Euteleostomi</taxon>
        <taxon>Lepidosauria</taxon>
        <taxon>Squamata</taxon>
        <taxon>Bifurcata</taxon>
        <taxon>Gekkota</taxon>
        <taxon>Eublepharidae</taxon>
        <taxon>Eublepharinae</taxon>
        <taxon>Eublepharis</taxon>
    </lineage>
</organism>